<keyword evidence="2" id="KW-1185">Reference proteome</keyword>
<accession>A0ACA9SX64</accession>
<dbReference type="EMBL" id="CAJVQC010175986">
    <property type="protein sequence ID" value="CAG8851398.1"/>
    <property type="molecule type" value="Genomic_DNA"/>
</dbReference>
<feature type="non-terminal residue" evidence="1">
    <location>
        <position position="1"/>
    </location>
</feature>
<comment type="caution">
    <text evidence="1">The sequence shown here is derived from an EMBL/GenBank/DDBJ whole genome shotgun (WGS) entry which is preliminary data.</text>
</comment>
<name>A0ACA9SX64_9GLOM</name>
<protein>
    <submittedName>
        <fullName evidence="1">20326_t:CDS:1</fullName>
    </submittedName>
</protein>
<evidence type="ECO:0000313" key="2">
    <source>
        <dbReference type="Proteomes" id="UP000789920"/>
    </source>
</evidence>
<gene>
    <name evidence="1" type="ORF">RPERSI_LOCUS36543</name>
</gene>
<feature type="non-terminal residue" evidence="1">
    <location>
        <position position="86"/>
    </location>
</feature>
<sequence>ILIVIAAVIALFNIFDWLSDRPENDKITIDSENFTSYSITAKMSSEPTERTYIMVKPDGVERGLVGEIIKRFENKGYKLVALQLLP</sequence>
<proteinExistence type="predicted"/>
<dbReference type="Proteomes" id="UP000789920">
    <property type="component" value="Unassembled WGS sequence"/>
</dbReference>
<reference evidence="1" key="1">
    <citation type="submission" date="2021-06" db="EMBL/GenBank/DDBJ databases">
        <authorList>
            <person name="Kallberg Y."/>
            <person name="Tangrot J."/>
            <person name="Rosling A."/>
        </authorList>
    </citation>
    <scope>NUCLEOTIDE SEQUENCE</scope>
    <source>
        <strain evidence="1">MA461A</strain>
    </source>
</reference>
<evidence type="ECO:0000313" key="1">
    <source>
        <dbReference type="EMBL" id="CAG8851398.1"/>
    </source>
</evidence>
<organism evidence="1 2">
    <name type="scientific">Racocetra persica</name>
    <dbReference type="NCBI Taxonomy" id="160502"/>
    <lineage>
        <taxon>Eukaryota</taxon>
        <taxon>Fungi</taxon>
        <taxon>Fungi incertae sedis</taxon>
        <taxon>Mucoromycota</taxon>
        <taxon>Glomeromycotina</taxon>
        <taxon>Glomeromycetes</taxon>
        <taxon>Diversisporales</taxon>
        <taxon>Gigasporaceae</taxon>
        <taxon>Racocetra</taxon>
    </lineage>
</organism>